<evidence type="ECO:0000259" key="7">
    <source>
        <dbReference type="Pfam" id="PF22451"/>
    </source>
</evidence>
<dbReference type="PANTHER" id="PTHR43413:SF1">
    <property type="entry name" value="SIROHEME DECARBOXYLASE NIRL SUBUNIT"/>
    <property type="match status" value="1"/>
</dbReference>
<evidence type="ECO:0000313" key="9">
    <source>
        <dbReference type="Proteomes" id="UP000198847"/>
    </source>
</evidence>
<dbReference type="EC" id="4.1.1.111" evidence="4"/>
<dbReference type="Gene3D" id="3.30.70.3460">
    <property type="match status" value="1"/>
</dbReference>
<keyword evidence="1" id="KW-0456">Lyase</keyword>
<protein>
    <recommendedName>
        <fullName evidence="4">siroheme decarboxylase</fullName>
        <ecNumber evidence="4">4.1.1.111</ecNumber>
    </recommendedName>
</protein>
<dbReference type="InterPro" id="IPR050684">
    <property type="entry name" value="HTH-Siroheme_Decarb"/>
</dbReference>
<dbReference type="PANTHER" id="PTHR43413">
    <property type="entry name" value="TRANSCRIPTIONAL REGULATOR, ASNC FAMILY"/>
    <property type="match status" value="1"/>
</dbReference>
<dbReference type="AlphaFoldDB" id="A0A1H8Y2L1"/>
<dbReference type="InterPro" id="IPR040523">
    <property type="entry name" value="AsnC_trans_reg2"/>
</dbReference>
<evidence type="ECO:0000256" key="2">
    <source>
        <dbReference type="ARBA" id="ARBA00023444"/>
    </source>
</evidence>
<evidence type="ECO:0000313" key="8">
    <source>
        <dbReference type="EMBL" id="SEP46534.1"/>
    </source>
</evidence>
<evidence type="ECO:0000259" key="6">
    <source>
        <dbReference type="Pfam" id="PF17805"/>
    </source>
</evidence>
<comment type="catalytic activity">
    <reaction evidence="5">
        <text>siroheme + 2 H(+) = 12,18-didecarboxysiroheme + 2 CO2</text>
        <dbReference type="Rhea" id="RHEA:19093"/>
        <dbReference type="ChEBI" id="CHEBI:15378"/>
        <dbReference type="ChEBI" id="CHEBI:16526"/>
        <dbReference type="ChEBI" id="CHEBI:60052"/>
        <dbReference type="ChEBI" id="CHEBI:140497"/>
        <dbReference type="EC" id="4.1.1.111"/>
    </reaction>
</comment>
<keyword evidence="8" id="KW-0238">DNA-binding</keyword>
<keyword evidence="9" id="KW-1185">Reference proteome</keyword>
<dbReference type="Proteomes" id="UP000198847">
    <property type="component" value="Unassembled WGS sequence"/>
</dbReference>
<name>A0A1H8Y2L1_9FIRM</name>
<dbReference type="EMBL" id="FODY01000039">
    <property type="protein sequence ID" value="SEP46534.1"/>
    <property type="molecule type" value="Genomic_DNA"/>
</dbReference>
<sequence>MLDALDKKIIALMQNDLPVVAEPYRDIAGQLGITEEELLRRLNQYFAQGQIRKVGAVLRHREIGFSANALCVWQVPEERLEEVGRQAAECSYISHSYSREPGMDWPYNFYTMVHAHSQEECRTLVEAFAAENGLDVYVMLFSTKEWKKTSMRYFQEEL</sequence>
<evidence type="ECO:0000256" key="3">
    <source>
        <dbReference type="ARBA" id="ARBA00023457"/>
    </source>
</evidence>
<dbReference type="GO" id="GO:0003677">
    <property type="term" value="F:DNA binding"/>
    <property type="evidence" value="ECO:0007669"/>
    <property type="project" value="UniProtKB-KW"/>
</dbReference>
<proteinExistence type="inferred from homology"/>
<dbReference type="Pfam" id="PF17805">
    <property type="entry name" value="AsnC_trans_reg2"/>
    <property type="match status" value="1"/>
</dbReference>
<comment type="similarity">
    <text evidence="3">Belongs to the Ahb/Nir family.</text>
</comment>
<organism evidence="8 9">
    <name type="scientific">Propionispora vibrioides</name>
    <dbReference type="NCBI Taxonomy" id="112903"/>
    <lineage>
        <taxon>Bacteria</taxon>
        <taxon>Bacillati</taxon>
        <taxon>Bacillota</taxon>
        <taxon>Negativicutes</taxon>
        <taxon>Selenomonadales</taxon>
        <taxon>Sporomusaceae</taxon>
        <taxon>Propionispora</taxon>
    </lineage>
</organism>
<dbReference type="RefSeq" id="WP_091752036.1">
    <property type="nucleotide sequence ID" value="NZ_FODY01000039.1"/>
</dbReference>
<evidence type="ECO:0000256" key="5">
    <source>
        <dbReference type="ARBA" id="ARBA00048470"/>
    </source>
</evidence>
<feature type="domain" description="Siroheme decarboxylase AsnC-like ligand binding" evidence="6">
    <location>
        <begin position="63"/>
        <end position="147"/>
    </location>
</feature>
<gene>
    <name evidence="8" type="ORF">SAMN04490178_13922</name>
</gene>
<dbReference type="SUPFAM" id="SSF46785">
    <property type="entry name" value="Winged helix' DNA-binding domain"/>
    <property type="match status" value="1"/>
</dbReference>
<evidence type="ECO:0000256" key="4">
    <source>
        <dbReference type="ARBA" id="ARBA00023471"/>
    </source>
</evidence>
<reference evidence="8 9" key="1">
    <citation type="submission" date="2016-10" db="EMBL/GenBank/DDBJ databases">
        <authorList>
            <person name="de Groot N.N."/>
        </authorList>
    </citation>
    <scope>NUCLEOTIDE SEQUENCE [LARGE SCALE GENOMIC DNA]</scope>
    <source>
        <strain evidence="8 9">DSM 13305</strain>
    </source>
</reference>
<dbReference type="Pfam" id="PF22451">
    <property type="entry name" value="NirdL-like_HTH"/>
    <property type="match status" value="1"/>
</dbReference>
<dbReference type="STRING" id="112903.SAMN04490178_13922"/>
<comment type="pathway">
    <text evidence="2">Porphyrin-containing compound metabolism.</text>
</comment>
<dbReference type="InterPro" id="IPR036390">
    <property type="entry name" value="WH_DNA-bd_sf"/>
</dbReference>
<accession>A0A1H8Y2L1</accession>
<feature type="domain" description="Siroheme decarboxylase NirL-like HTH" evidence="7">
    <location>
        <begin position="6"/>
        <end position="52"/>
    </location>
</feature>
<evidence type="ECO:0000256" key="1">
    <source>
        <dbReference type="ARBA" id="ARBA00023239"/>
    </source>
</evidence>
<dbReference type="OrthoDB" id="9806536at2"/>
<dbReference type="GO" id="GO:0016829">
    <property type="term" value="F:lyase activity"/>
    <property type="evidence" value="ECO:0007669"/>
    <property type="project" value="UniProtKB-KW"/>
</dbReference>
<dbReference type="InterPro" id="IPR053953">
    <property type="entry name" value="NirdL-like_HTH"/>
</dbReference>